<evidence type="ECO:0000259" key="2">
    <source>
        <dbReference type="PROSITE" id="PS50879"/>
    </source>
</evidence>
<dbReference type="Gene3D" id="3.30.420.10">
    <property type="entry name" value="Ribonuclease H-like superfamily/Ribonuclease H"/>
    <property type="match status" value="1"/>
</dbReference>
<evidence type="ECO:0000313" key="3">
    <source>
        <dbReference type="EMBL" id="KAK3289330.1"/>
    </source>
</evidence>
<evidence type="ECO:0000256" key="1">
    <source>
        <dbReference type="SAM" id="MobiDB-lite"/>
    </source>
</evidence>
<dbReference type="GO" id="GO:0003676">
    <property type="term" value="F:nucleic acid binding"/>
    <property type="evidence" value="ECO:0007669"/>
    <property type="project" value="InterPro"/>
</dbReference>
<proteinExistence type="predicted"/>
<keyword evidence="4" id="KW-1185">Reference proteome</keyword>
<dbReference type="Proteomes" id="UP001190700">
    <property type="component" value="Unassembled WGS sequence"/>
</dbReference>
<sequence length="221" mass="25942">MWRHPHQMERHTHRDLLYTILHTIEALQDALADVEILKVKAHVGIEGNEQADKAAKQACEDGEYVPPWDNDDTVLLRAVAMDQENVKYPLKGKNAIQTYATKKIREANESQPAVRRWNKTLTGKPTEWVRRNTPHSMEAGHRTQEQELDDMLELEREGQEDVEWDPLREEDDALLDMVEQTTDETTTEEQERQRRHQMVVQEEERRAMIEDPRPRTSWGES</sequence>
<feature type="region of interest" description="Disordered" evidence="1">
    <location>
        <begin position="179"/>
        <end position="221"/>
    </location>
</feature>
<dbReference type="SUPFAM" id="SSF53098">
    <property type="entry name" value="Ribonuclease H-like"/>
    <property type="match status" value="1"/>
</dbReference>
<organism evidence="3 4">
    <name type="scientific">Cymbomonas tetramitiformis</name>
    <dbReference type="NCBI Taxonomy" id="36881"/>
    <lineage>
        <taxon>Eukaryota</taxon>
        <taxon>Viridiplantae</taxon>
        <taxon>Chlorophyta</taxon>
        <taxon>Pyramimonadophyceae</taxon>
        <taxon>Pyramimonadales</taxon>
        <taxon>Pyramimonadaceae</taxon>
        <taxon>Cymbomonas</taxon>
    </lineage>
</organism>
<name>A0AAE0H3H9_9CHLO</name>
<comment type="caution">
    <text evidence="3">The sequence shown here is derived from an EMBL/GenBank/DDBJ whole genome shotgun (WGS) entry which is preliminary data.</text>
</comment>
<reference evidence="3 4" key="1">
    <citation type="journal article" date="2015" name="Genome Biol. Evol.">
        <title>Comparative Genomics of a Bacterivorous Green Alga Reveals Evolutionary Causalities and Consequences of Phago-Mixotrophic Mode of Nutrition.</title>
        <authorList>
            <person name="Burns J.A."/>
            <person name="Paasch A."/>
            <person name="Narechania A."/>
            <person name="Kim E."/>
        </authorList>
    </citation>
    <scope>NUCLEOTIDE SEQUENCE [LARGE SCALE GENOMIC DNA]</scope>
    <source>
        <strain evidence="3 4">PLY_AMNH</strain>
    </source>
</reference>
<feature type="domain" description="RNase H type-1" evidence="2">
    <location>
        <begin position="1"/>
        <end position="60"/>
    </location>
</feature>
<dbReference type="InterPro" id="IPR002156">
    <property type="entry name" value="RNaseH_domain"/>
</dbReference>
<evidence type="ECO:0000313" key="4">
    <source>
        <dbReference type="Proteomes" id="UP001190700"/>
    </source>
</evidence>
<dbReference type="InterPro" id="IPR036397">
    <property type="entry name" value="RNaseH_sf"/>
</dbReference>
<accession>A0AAE0H3H9</accession>
<protein>
    <recommendedName>
        <fullName evidence="2">RNase H type-1 domain-containing protein</fullName>
    </recommendedName>
</protein>
<feature type="compositionally biased region" description="Basic and acidic residues" evidence="1">
    <location>
        <begin position="202"/>
        <end position="214"/>
    </location>
</feature>
<dbReference type="EMBL" id="LGRX02000167">
    <property type="protein sequence ID" value="KAK3289330.1"/>
    <property type="molecule type" value="Genomic_DNA"/>
</dbReference>
<dbReference type="AlphaFoldDB" id="A0AAE0H3H9"/>
<gene>
    <name evidence="3" type="ORF">CYMTET_3229</name>
</gene>
<dbReference type="PROSITE" id="PS50879">
    <property type="entry name" value="RNASE_H_1"/>
    <property type="match status" value="1"/>
</dbReference>
<dbReference type="GO" id="GO:0004523">
    <property type="term" value="F:RNA-DNA hybrid ribonuclease activity"/>
    <property type="evidence" value="ECO:0007669"/>
    <property type="project" value="InterPro"/>
</dbReference>
<dbReference type="InterPro" id="IPR012337">
    <property type="entry name" value="RNaseH-like_sf"/>
</dbReference>